<feature type="transmembrane region" description="Helical" evidence="1">
    <location>
        <begin position="184"/>
        <end position="201"/>
    </location>
</feature>
<evidence type="ECO:0000313" key="4">
    <source>
        <dbReference type="EMBL" id="TFV96491.1"/>
    </source>
</evidence>
<dbReference type="PANTHER" id="PTHR23028">
    <property type="entry name" value="ACETYLTRANSFERASE"/>
    <property type="match status" value="1"/>
</dbReference>
<keyword evidence="5" id="KW-1185">Reference proteome</keyword>
<dbReference type="GO" id="GO:0009103">
    <property type="term" value="P:lipopolysaccharide biosynthetic process"/>
    <property type="evidence" value="ECO:0007669"/>
    <property type="project" value="TreeGrafter"/>
</dbReference>
<evidence type="ECO:0000313" key="5">
    <source>
        <dbReference type="Proteomes" id="UP000298127"/>
    </source>
</evidence>
<organism evidence="4 5">
    <name type="scientific">Orlajensenia leifsoniae</name>
    <dbReference type="NCBI Taxonomy" id="2561933"/>
    <lineage>
        <taxon>Bacteria</taxon>
        <taxon>Bacillati</taxon>
        <taxon>Actinomycetota</taxon>
        <taxon>Actinomycetes</taxon>
        <taxon>Micrococcales</taxon>
        <taxon>Microbacteriaceae</taxon>
        <taxon>Orlajensenia</taxon>
    </lineage>
</organism>
<keyword evidence="1" id="KW-0812">Transmembrane</keyword>
<sequence length="716" mass="76799">MCAPHAGDIGRLRHSYTSLVMVTTAVQTAEPRPRLDSPRDGGHRPDIQALRALAVMLVLTYHLWPSRVTGGYVGVDVFFVISGFLITSHLLRELTSTSRIRLGRFWARRATRLLPASLLVLAATAIAVIMLAPRSLWNQFLGEITASTLYVQNWKLAADSVDYLAGGYQASPVQHFWTLSVEEQFYVGLPLLLTGAGLIGLRWGIRRAVFVTIAGVTLLSFAYGIWSTNYYEGVSYFSTLSRAWEFGFGALLAFAPTRLVSRFSRWLAVGGVLLIVIAGLAFTANTPFPGVGALLPVVGTSLALWGGRGSLLSSAGTLQPVAGVGRMSYSLYLWHWPLIIMLPFVSGVPLRTPDKLAIFVAAMVLAWLTTRFVEDPVRFSPRLLAGRRPRTVAIAAVAGMGVVLAILAGAAFSSATASARSASAANELTVDDVACLGAAQLANPGCVNPALDEVLTPDPSALDADDANRAECWSTGTDATFRSCSVGPDSGYERHLIAVGDSHNNTLIGAYEKIAIARNWRIDVAGRAGCYWTDADLRMDTQAATENCRQWRRDLVEFIDSQSGLDGIITTKARIAFGVEVVPDAGDSVSSAAVDGMTTAWSRRPDLSVPVIALVDNPAIPKESVRCTETRGLAAENECTIPLADALPDDGIQMAAENTPNSRVIDLTALYCTEVCAPIVGHVVVYRNDGRHLTATYADTIAPYLGAEIERSLVSG</sequence>
<dbReference type="AlphaFoldDB" id="A0A4Y9QVA7"/>
<reference evidence="4 5" key="1">
    <citation type="journal article" date="2018" name="J. Microbiol.">
        <title>Leifsonia flava sp. nov., a novel actinobacterium isolated from the rhizosphere of Aquilegia viridiflora.</title>
        <authorList>
            <person name="Cai Y."/>
            <person name="Tao W.Z."/>
            <person name="Ma Y.J."/>
            <person name="Cheng J."/>
            <person name="Zhang M.Y."/>
            <person name="Zhang Y.X."/>
        </authorList>
    </citation>
    <scope>NUCLEOTIDE SEQUENCE [LARGE SCALE GENOMIC DNA]</scope>
    <source>
        <strain evidence="4 5">SYP-B2174</strain>
    </source>
</reference>
<dbReference type="InterPro" id="IPR002656">
    <property type="entry name" value="Acyl_transf_3_dom"/>
</dbReference>
<feature type="transmembrane region" description="Helical" evidence="1">
    <location>
        <begin position="112"/>
        <end position="132"/>
    </location>
</feature>
<keyword evidence="1" id="KW-0472">Membrane</keyword>
<dbReference type="InterPro" id="IPR050879">
    <property type="entry name" value="Acyltransferase_3"/>
</dbReference>
<feature type="transmembrane region" description="Helical" evidence="1">
    <location>
        <begin position="266"/>
        <end position="284"/>
    </location>
</feature>
<feature type="transmembrane region" description="Helical" evidence="1">
    <location>
        <begin position="208"/>
        <end position="228"/>
    </location>
</feature>
<keyword evidence="4" id="KW-0012">Acyltransferase</keyword>
<name>A0A4Y9QVA7_9MICO</name>
<comment type="caution">
    <text evidence="4">The sequence shown here is derived from an EMBL/GenBank/DDBJ whole genome shotgun (WGS) entry which is preliminary data.</text>
</comment>
<keyword evidence="4" id="KW-0808">Transferase</keyword>
<evidence type="ECO:0000259" key="3">
    <source>
        <dbReference type="Pfam" id="PF19040"/>
    </source>
</evidence>
<feature type="domain" description="Acyltransferase 3" evidence="2">
    <location>
        <begin position="46"/>
        <end position="370"/>
    </location>
</feature>
<protein>
    <submittedName>
        <fullName evidence="4">Acyltransferase</fullName>
    </submittedName>
</protein>
<dbReference type="InterPro" id="IPR043968">
    <property type="entry name" value="SGNH"/>
</dbReference>
<dbReference type="GO" id="GO:0016020">
    <property type="term" value="C:membrane"/>
    <property type="evidence" value="ECO:0007669"/>
    <property type="project" value="TreeGrafter"/>
</dbReference>
<dbReference type="EMBL" id="SPQZ01000005">
    <property type="protein sequence ID" value="TFV96491.1"/>
    <property type="molecule type" value="Genomic_DNA"/>
</dbReference>
<gene>
    <name evidence="4" type="ORF">E4M00_14360</name>
</gene>
<feature type="transmembrane region" description="Helical" evidence="1">
    <location>
        <begin position="393"/>
        <end position="412"/>
    </location>
</feature>
<evidence type="ECO:0000259" key="2">
    <source>
        <dbReference type="Pfam" id="PF01757"/>
    </source>
</evidence>
<dbReference type="Pfam" id="PF19040">
    <property type="entry name" value="SGNH"/>
    <property type="match status" value="1"/>
</dbReference>
<feature type="transmembrane region" description="Helical" evidence="1">
    <location>
        <begin position="70"/>
        <end position="91"/>
    </location>
</feature>
<evidence type="ECO:0000256" key="1">
    <source>
        <dbReference type="SAM" id="Phobius"/>
    </source>
</evidence>
<feature type="transmembrane region" description="Helical" evidence="1">
    <location>
        <begin position="331"/>
        <end position="350"/>
    </location>
</feature>
<feature type="domain" description="SGNH" evidence="3">
    <location>
        <begin position="480"/>
        <end position="704"/>
    </location>
</feature>
<proteinExistence type="predicted"/>
<feature type="transmembrane region" description="Helical" evidence="1">
    <location>
        <begin position="234"/>
        <end position="254"/>
    </location>
</feature>
<dbReference type="Pfam" id="PF01757">
    <property type="entry name" value="Acyl_transf_3"/>
    <property type="match status" value="1"/>
</dbReference>
<keyword evidence="1" id="KW-1133">Transmembrane helix</keyword>
<dbReference type="Proteomes" id="UP000298127">
    <property type="component" value="Unassembled WGS sequence"/>
</dbReference>
<dbReference type="GO" id="GO:0016747">
    <property type="term" value="F:acyltransferase activity, transferring groups other than amino-acyl groups"/>
    <property type="evidence" value="ECO:0007669"/>
    <property type="project" value="InterPro"/>
</dbReference>
<feature type="transmembrane region" description="Helical" evidence="1">
    <location>
        <begin position="356"/>
        <end position="373"/>
    </location>
</feature>
<accession>A0A4Y9QVA7</accession>
<dbReference type="PANTHER" id="PTHR23028:SF53">
    <property type="entry name" value="ACYL_TRANSF_3 DOMAIN-CONTAINING PROTEIN"/>
    <property type="match status" value="1"/>
</dbReference>